<dbReference type="PANTHER" id="PTHR45786">
    <property type="entry name" value="DNA BINDING PROTEIN-LIKE"/>
    <property type="match status" value="1"/>
</dbReference>
<feature type="compositionally biased region" description="Polar residues" evidence="1">
    <location>
        <begin position="219"/>
        <end position="228"/>
    </location>
</feature>
<dbReference type="PANTHER" id="PTHR45786:SF74">
    <property type="entry name" value="ATP-DEPENDENT DNA HELICASE"/>
    <property type="match status" value="1"/>
</dbReference>
<dbReference type="AlphaFoldDB" id="A0A2U1PPG6"/>
<comment type="caution">
    <text evidence="2">The sequence shown here is derived from an EMBL/GenBank/DDBJ whole genome shotgun (WGS) entry which is preliminary data.</text>
</comment>
<evidence type="ECO:0000256" key="1">
    <source>
        <dbReference type="SAM" id="MobiDB-lite"/>
    </source>
</evidence>
<evidence type="ECO:0000313" key="2">
    <source>
        <dbReference type="EMBL" id="PWA87664.1"/>
    </source>
</evidence>
<gene>
    <name evidence="2" type="ORF">CTI12_AA127570</name>
</gene>
<name>A0A2U1PPG6_ARTAN</name>
<reference evidence="2 3" key="1">
    <citation type="journal article" date="2018" name="Mol. Plant">
        <title>The genome of Artemisia annua provides insight into the evolution of Asteraceae family and artemisinin biosynthesis.</title>
        <authorList>
            <person name="Shen Q."/>
            <person name="Zhang L."/>
            <person name="Liao Z."/>
            <person name="Wang S."/>
            <person name="Yan T."/>
            <person name="Shi P."/>
            <person name="Liu M."/>
            <person name="Fu X."/>
            <person name="Pan Q."/>
            <person name="Wang Y."/>
            <person name="Lv Z."/>
            <person name="Lu X."/>
            <person name="Zhang F."/>
            <person name="Jiang W."/>
            <person name="Ma Y."/>
            <person name="Chen M."/>
            <person name="Hao X."/>
            <person name="Li L."/>
            <person name="Tang Y."/>
            <person name="Lv G."/>
            <person name="Zhou Y."/>
            <person name="Sun X."/>
            <person name="Brodelius P.E."/>
            <person name="Rose J.K.C."/>
            <person name="Tang K."/>
        </authorList>
    </citation>
    <scope>NUCLEOTIDE SEQUENCE [LARGE SCALE GENOMIC DNA]</scope>
    <source>
        <strain evidence="3">cv. Huhao1</strain>
        <tissue evidence="2">Leaf</tissue>
    </source>
</reference>
<feature type="compositionally biased region" description="Polar residues" evidence="1">
    <location>
        <begin position="265"/>
        <end position="299"/>
    </location>
</feature>
<accession>A0A2U1PPG6</accession>
<feature type="region of interest" description="Disordered" evidence="1">
    <location>
        <begin position="219"/>
        <end position="323"/>
    </location>
</feature>
<evidence type="ECO:0008006" key="4">
    <source>
        <dbReference type="Google" id="ProtNLM"/>
    </source>
</evidence>
<keyword evidence="3" id="KW-1185">Reference proteome</keyword>
<feature type="compositionally biased region" description="Polar residues" evidence="1">
    <location>
        <begin position="244"/>
        <end position="254"/>
    </location>
</feature>
<dbReference type="OrthoDB" id="10051381at2759"/>
<sequence length="522" mass="58545">MKIKKKAIRRVKSTASFESARNCSSGEHQESYSVDVGGETVSANVDDVGLRLDFVSGLSYVPRNVTSHVSAGNELQKHTEWNTSVQLTGKRALEEVHTRTTDSLGIHPPCYVHPAVLRNEEKNCVNEVSNKGQPSAGTENPSMTHDNCHTVMRETIPDESIRLYSSSNQNGCTIEETRARNTRKLPMDKGKRKICDASNKRQMFSEACELTSFAETEETMQLLSTVQPPLTRRRRRGRPRKRNATSVEGSTDTGTVMHENRRLCQPTSSSNESSRFQTTPTDDANLNSTAGYPQHQQQARLHPSSARTQRRGNTRNRGPPARQDIVENLIDILDDHNELVQLFRTARNKMAEADIPQFKVRLFGIVGSRQHELPTSDSIGAIVLEGGPDVQTDFDVVIEQHDGRLKQVNKLNASYMSLQFPLIFLFGEDGYHLGRVLLNTGSTDDPPKKMTMLRYYSQMEQSSSIVPSSDSKGKEVVTHSEEIALANLKESDTGKAIYVKVYRKWAPTNKQSKPHMHIDVWQ</sequence>
<evidence type="ECO:0000313" key="3">
    <source>
        <dbReference type="Proteomes" id="UP000245207"/>
    </source>
</evidence>
<organism evidence="2 3">
    <name type="scientific">Artemisia annua</name>
    <name type="common">Sweet wormwood</name>
    <dbReference type="NCBI Taxonomy" id="35608"/>
    <lineage>
        <taxon>Eukaryota</taxon>
        <taxon>Viridiplantae</taxon>
        <taxon>Streptophyta</taxon>
        <taxon>Embryophyta</taxon>
        <taxon>Tracheophyta</taxon>
        <taxon>Spermatophyta</taxon>
        <taxon>Magnoliopsida</taxon>
        <taxon>eudicotyledons</taxon>
        <taxon>Gunneridae</taxon>
        <taxon>Pentapetalae</taxon>
        <taxon>asterids</taxon>
        <taxon>campanulids</taxon>
        <taxon>Asterales</taxon>
        <taxon>Asteraceae</taxon>
        <taxon>Asteroideae</taxon>
        <taxon>Anthemideae</taxon>
        <taxon>Artemisiinae</taxon>
        <taxon>Artemisia</taxon>
    </lineage>
</organism>
<dbReference type="Proteomes" id="UP000245207">
    <property type="component" value="Unassembled WGS sequence"/>
</dbReference>
<dbReference type="EMBL" id="PKPP01000891">
    <property type="protein sequence ID" value="PWA87664.1"/>
    <property type="molecule type" value="Genomic_DNA"/>
</dbReference>
<protein>
    <recommendedName>
        <fullName evidence="4">Helitron helicase-like domain-containing protein</fullName>
    </recommendedName>
</protein>
<feature type="region of interest" description="Disordered" evidence="1">
    <location>
        <begin position="127"/>
        <end position="146"/>
    </location>
</feature>
<feature type="compositionally biased region" description="Polar residues" evidence="1">
    <location>
        <begin position="127"/>
        <end position="145"/>
    </location>
</feature>
<proteinExistence type="predicted"/>
<feature type="compositionally biased region" description="Basic residues" evidence="1">
    <location>
        <begin position="231"/>
        <end position="243"/>
    </location>
</feature>